<name>Q7XNM0_ORYSJ</name>
<gene>
    <name evidence="1" type="primary">OSJNBb0068N06.10</name>
</gene>
<dbReference type="AlphaFoldDB" id="Q7XNM0"/>
<protein>
    <submittedName>
        <fullName evidence="1">OSJNBb0068N06.10 protein</fullName>
    </submittedName>
</protein>
<dbReference type="EMBL" id="AL663015">
    <property type="protein sequence ID" value="CAE04034.2"/>
    <property type="molecule type" value="Genomic_DNA"/>
</dbReference>
<accession>Q7XNM0</accession>
<evidence type="ECO:0000313" key="1">
    <source>
        <dbReference type="EMBL" id="CAE04034.2"/>
    </source>
</evidence>
<proteinExistence type="predicted"/>
<reference evidence="1" key="1">
    <citation type="journal article" date="2002" name="Nature">
        <title>Sequence and analysis of rice chromosome 4.</title>
        <authorList>
            <person name="Feng Q."/>
            <person name="Zhang Y."/>
            <person name="Hao P."/>
            <person name="Wang S."/>
            <person name="Fu G."/>
            <person name="Huang Y."/>
            <person name="Li Y."/>
            <person name="Zhu J."/>
            <person name="Liu Y."/>
            <person name="Hu X."/>
            <person name="Jia P."/>
            <person name="Zhang Y."/>
            <person name="Zhao Q."/>
            <person name="Ying K."/>
            <person name="Yu S."/>
            <person name="Tang Y."/>
            <person name="Weng Q."/>
            <person name="Zhang L."/>
            <person name="Lu Y."/>
            <person name="Mu J."/>
            <person name="Lu Y."/>
            <person name="Zhang L.S."/>
            <person name="Yu Z."/>
            <person name="Fan D."/>
            <person name="Liu X."/>
            <person name="Lu T."/>
            <person name="Li C."/>
            <person name="Wu Y."/>
            <person name="Sun T."/>
            <person name="Lei H."/>
            <person name="Li T."/>
            <person name="Hu H."/>
            <person name="Guan J."/>
            <person name="Wu M."/>
            <person name="Zhang R."/>
            <person name="Zhou B."/>
            <person name="Chen Z."/>
            <person name="Chen L."/>
            <person name="Jin Z."/>
            <person name="Wang R."/>
            <person name="Yin H."/>
            <person name="Cai Z."/>
            <person name="Ren S."/>
            <person name="Lv G."/>
            <person name="Gu W."/>
            <person name="Zhu G."/>
            <person name="Tu Y."/>
            <person name="Jia J."/>
            <person name="Zhang Y."/>
            <person name="Chen J."/>
            <person name="Kang H."/>
            <person name="Chen X."/>
            <person name="Shao C."/>
            <person name="Sun Y."/>
            <person name="Hu Q."/>
            <person name="Zhang X."/>
            <person name="Zhang W."/>
            <person name="Wang L."/>
            <person name="Ding C."/>
            <person name="Sheng H."/>
            <person name="Gu J."/>
            <person name="Chen S."/>
            <person name="Ni L."/>
            <person name="Zhu F."/>
            <person name="Chen W."/>
            <person name="Lan L."/>
            <person name="Lai Y."/>
            <person name="Cheng Z."/>
            <person name="Gu M."/>
            <person name="Jiang J."/>
            <person name="Li J."/>
            <person name="Hong G."/>
            <person name="Xue Y."/>
            <person name="Han B."/>
        </authorList>
    </citation>
    <scope>NUCLEOTIDE SEQUENCE [LARGE SCALE GENOMIC DNA]</scope>
</reference>
<organism evidence="1">
    <name type="scientific">Oryza sativa subsp. japonica</name>
    <name type="common">Rice</name>
    <dbReference type="NCBI Taxonomy" id="39947"/>
    <lineage>
        <taxon>Eukaryota</taxon>
        <taxon>Viridiplantae</taxon>
        <taxon>Streptophyta</taxon>
        <taxon>Embryophyta</taxon>
        <taxon>Tracheophyta</taxon>
        <taxon>Spermatophyta</taxon>
        <taxon>Magnoliopsida</taxon>
        <taxon>Liliopsida</taxon>
        <taxon>Poales</taxon>
        <taxon>Poaceae</taxon>
        <taxon>BOP clade</taxon>
        <taxon>Oryzoideae</taxon>
        <taxon>Oryzeae</taxon>
        <taxon>Oryzinae</taxon>
        <taxon>Oryza</taxon>
        <taxon>Oryza sativa</taxon>
    </lineage>
</organism>
<sequence>MPSEGRLLPLLPSRAQRLLPLLPYRAKWGRTRQDL</sequence>